<dbReference type="EMBL" id="CP025066">
    <property type="protein sequence ID" value="AUX09522.1"/>
    <property type="molecule type" value="Genomic_DNA"/>
</dbReference>
<dbReference type="AlphaFoldDB" id="A0A343TKA0"/>
<evidence type="ECO:0000313" key="4">
    <source>
        <dbReference type="Proteomes" id="UP000263012"/>
    </source>
</evidence>
<feature type="transmembrane region" description="Helical" evidence="1">
    <location>
        <begin position="30"/>
        <end position="53"/>
    </location>
</feature>
<dbReference type="InterPro" id="IPR018649">
    <property type="entry name" value="SHOCT"/>
</dbReference>
<accession>A0A343TKA0</accession>
<feature type="domain" description="SHOCT" evidence="2">
    <location>
        <begin position="70"/>
        <end position="93"/>
    </location>
</feature>
<name>A0A343TKA0_9EURY</name>
<protein>
    <recommendedName>
        <fullName evidence="2">SHOCT domain-containing protein</fullName>
    </recommendedName>
</protein>
<keyword evidence="4" id="KW-1185">Reference proteome</keyword>
<reference evidence="4" key="1">
    <citation type="submission" date="2017-11" db="EMBL/GenBank/DDBJ databases">
        <title>Phenotypic and genomic properties of facultatively anaerobic sulfur-reducing natronoarchaea from hypersaline soda lakes.</title>
        <authorList>
            <person name="Sorokin D.Y."/>
            <person name="Kublanov I.V."/>
            <person name="Roman P."/>
            <person name="Sinninghe Damste J.S."/>
            <person name="Golyshin P.N."/>
            <person name="Rojo D."/>
            <person name="Ciordia S."/>
            <person name="Mena M.D.C."/>
            <person name="Ferrer M."/>
            <person name="Messina E."/>
            <person name="Smedile F."/>
            <person name="La Spada G."/>
            <person name="La Cono V."/>
            <person name="Yakimov M.M."/>
        </authorList>
    </citation>
    <scope>NUCLEOTIDE SEQUENCE [LARGE SCALE GENOMIC DNA]</scope>
    <source>
        <strain evidence="4">AArc-Sl</strain>
    </source>
</reference>
<gene>
    <name evidence="3" type="ORF">AArcSl_1896</name>
</gene>
<keyword evidence="1" id="KW-0472">Membrane</keyword>
<evidence type="ECO:0000259" key="2">
    <source>
        <dbReference type="Pfam" id="PF09851"/>
    </source>
</evidence>
<dbReference type="KEGG" id="hdf:AArcSl_1896"/>
<keyword evidence="1" id="KW-1133">Transmembrane helix</keyword>
<evidence type="ECO:0000313" key="3">
    <source>
        <dbReference type="EMBL" id="AUX09522.1"/>
    </source>
</evidence>
<dbReference type="Pfam" id="PF09851">
    <property type="entry name" value="SHOCT"/>
    <property type="match status" value="1"/>
</dbReference>
<keyword evidence="1" id="KW-0812">Transmembrane</keyword>
<proteinExistence type="predicted"/>
<organism evidence="3 4">
    <name type="scientific">Halalkaliarchaeum desulfuricum</name>
    <dbReference type="NCBI Taxonomy" id="2055893"/>
    <lineage>
        <taxon>Archaea</taxon>
        <taxon>Methanobacteriati</taxon>
        <taxon>Methanobacteriota</taxon>
        <taxon>Stenosarchaea group</taxon>
        <taxon>Halobacteria</taxon>
        <taxon>Halobacteriales</taxon>
        <taxon>Haloferacaceae</taxon>
        <taxon>Halalkaliarchaeum</taxon>
    </lineage>
</organism>
<dbReference type="Proteomes" id="UP000263012">
    <property type="component" value="Chromosome"/>
</dbReference>
<evidence type="ECO:0000256" key="1">
    <source>
        <dbReference type="SAM" id="Phobius"/>
    </source>
</evidence>
<sequence>MPIVILVVGAVIILPFLTMSSGMMGTGWGIFGGGLFVWPLLLVGIVALAIYWAGNQRDNSNGEQADPARAELRERYARGEINDEEFEDRLQTLRDTR</sequence>